<dbReference type="InParanoid" id="A0A0D0DV48"/>
<keyword evidence="5" id="KW-1185">Reference proteome</keyword>
<feature type="compositionally biased region" description="Low complexity" evidence="1">
    <location>
        <begin position="40"/>
        <end position="64"/>
    </location>
</feature>
<dbReference type="GO" id="GO:0031468">
    <property type="term" value="P:nuclear membrane reassembly"/>
    <property type="evidence" value="ECO:0007669"/>
    <property type="project" value="TreeGrafter"/>
</dbReference>
<evidence type="ECO:0000313" key="4">
    <source>
        <dbReference type="EMBL" id="KIK93261.1"/>
    </source>
</evidence>
<feature type="domain" description="SEP" evidence="3">
    <location>
        <begin position="180"/>
        <end position="245"/>
    </location>
</feature>
<dbReference type="Pfam" id="PF08059">
    <property type="entry name" value="SEP"/>
    <property type="match status" value="1"/>
</dbReference>
<dbReference type="SUPFAM" id="SSF102848">
    <property type="entry name" value="NSFL1 (p97 ATPase) cofactor p47, SEP domain"/>
    <property type="match status" value="1"/>
</dbReference>
<accession>A0A0D0DV48</accession>
<dbReference type="Pfam" id="PF00789">
    <property type="entry name" value="UBX"/>
    <property type="match status" value="1"/>
</dbReference>
<dbReference type="GO" id="GO:0043161">
    <property type="term" value="P:proteasome-mediated ubiquitin-dependent protein catabolic process"/>
    <property type="evidence" value="ECO:0007669"/>
    <property type="project" value="TreeGrafter"/>
</dbReference>
<dbReference type="SUPFAM" id="SSF54236">
    <property type="entry name" value="Ubiquitin-like"/>
    <property type="match status" value="1"/>
</dbReference>
<dbReference type="PANTHER" id="PTHR23333">
    <property type="entry name" value="UBX DOMAIN CONTAINING PROTEIN"/>
    <property type="match status" value="1"/>
</dbReference>
<evidence type="ECO:0000259" key="3">
    <source>
        <dbReference type="PROSITE" id="PS51399"/>
    </source>
</evidence>
<dbReference type="FunFam" id="3.30.420.210:FF:000002">
    <property type="entry name" value="UBX domain-containing protein 1"/>
    <property type="match status" value="1"/>
</dbReference>
<dbReference type="OrthoDB" id="25887at2759"/>
<dbReference type="EMBL" id="KN825200">
    <property type="protein sequence ID" value="KIK93261.1"/>
    <property type="molecule type" value="Genomic_DNA"/>
</dbReference>
<reference evidence="5" key="2">
    <citation type="submission" date="2015-01" db="EMBL/GenBank/DDBJ databases">
        <title>Evolutionary Origins and Diversification of the Mycorrhizal Mutualists.</title>
        <authorList>
            <consortium name="DOE Joint Genome Institute"/>
            <consortium name="Mycorrhizal Genomics Consortium"/>
            <person name="Kohler A."/>
            <person name="Kuo A."/>
            <person name="Nagy L.G."/>
            <person name="Floudas D."/>
            <person name="Copeland A."/>
            <person name="Barry K.W."/>
            <person name="Cichocki N."/>
            <person name="Veneault-Fourrey C."/>
            <person name="LaButti K."/>
            <person name="Lindquist E.A."/>
            <person name="Lipzen A."/>
            <person name="Lundell T."/>
            <person name="Morin E."/>
            <person name="Murat C."/>
            <person name="Riley R."/>
            <person name="Ohm R."/>
            <person name="Sun H."/>
            <person name="Tunlid A."/>
            <person name="Henrissat B."/>
            <person name="Grigoriev I.V."/>
            <person name="Hibbett D.S."/>
            <person name="Martin F."/>
        </authorList>
    </citation>
    <scope>NUCLEOTIDE SEQUENCE [LARGE SCALE GENOMIC DNA]</scope>
    <source>
        <strain evidence="5">Ve08.2h10</strain>
    </source>
</reference>
<dbReference type="InterPro" id="IPR029071">
    <property type="entry name" value="Ubiquitin-like_domsf"/>
</dbReference>
<dbReference type="GO" id="GO:0043130">
    <property type="term" value="F:ubiquitin binding"/>
    <property type="evidence" value="ECO:0007669"/>
    <property type="project" value="TreeGrafter"/>
</dbReference>
<dbReference type="GO" id="GO:0007030">
    <property type="term" value="P:Golgi organization"/>
    <property type="evidence" value="ECO:0007669"/>
    <property type="project" value="TreeGrafter"/>
</dbReference>
<dbReference type="SMART" id="SM00166">
    <property type="entry name" value="UBX"/>
    <property type="match status" value="1"/>
</dbReference>
<evidence type="ECO:0000313" key="5">
    <source>
        <dbReference type="Proteomes" id="UP000054538"/>
    </source>
</evidence>
<feature type="domain" description="UBX" evidence="2">
    <location>
        <begin position="305"/>
        <end position="382"/>
    </location>
</feature>
<dbReference type="FunCoup" id="A0A0D0DV48">
    <property type="interactions" value="609"/>
</dbReference>
<dbReference type="HOGENOM" id="CLU_029402_4_1_1"/>
<dbReference type="InterPro" id="IPR036241">
    <property type="entry name" value="NSFL1C_SEP_dom_sf"/>
</dbReference>
<protein>
    <recommendedName>
        <fullName evidence="6">SEP-domain-containing protein</fullName>
    </recommendedName>
</protein>
<sequence>MSDDSQGSGNTLGGGRASDPPPSTWVRPAAPRIGRIGDWGSTNTSASSSRSGSSSRFATLSSLNPSSAGPPRPSMPHTDDDDDSDGEDKERETWFAGGERSGISVQNPNAQARGPAPGGRMVQDILRRAAETSAARAPQGAVPHVTSTAFRGGGHTLGSDEVDSNFIPDPDAPQDDEEDVVQRNITFWRNGFSIEGGEFYDYADPENERLLAEINTGRAPLSVLNVRPGQPVEVIVSKRTSEDYVPEKRAFSGSGNRLGSPVPHAVAPSASMPGAFPAATSADAARSAATRTERSSLTTMFEVDPMQPVTTVQIKLADGTRMPCRMNLTHTVGDIRNFINASRPENMTTAYTIGTGFPNRTLDNDTQSIEDAGLRNSLIVQRWV</sequence>
<dbReference type="SMART" id="SM00553">
    <property type="entry name" value="SEP"/>
    <property type="match status" value="1"/>
</dbReference>
<reference evidence="4 5" key="1">
    <citation type="submission" date="2014-04" db="EMBL/GenBank/DDBJ databases">
        <authorList>
            <consortium name="DOE Joint Genome Institute"/>
            <person name="Kuo A."/>
            <person name="Kohler A."/>
            <person name="Jargeat P."/>
            <person name="Nagy L.G."/>
            <person name="Floudas D."/>
            <person name="Copeland A."/>
            <person name="Barry K.W."/>
            <person name="Cichocki N."/>
            <person name="Veneault-Fourrey C."/>
            <person name="LaButti K."/>
            <person name="Lindquist E.A."/>
            <person name="Lipzen A."/>
            <person name="Lundell T."/>
            <person name="Morin E."/>
            <person name="Murat C."/>
            <person name="Sun H."/>
            <person name="Tunlid A."/>
            <person name="Henrissat B."/>
            <person name="Grigoriev I.V."/>
            <person name="Hibbett D.S."/>
            <person name="Martin F."/>
            <person name="Nordberg H.P."/>
            <person name="Cantor M.N."/>
            <person name="Hua S.X."/>
        </authorList>
    </citation>
    <scope>NUCLEOTIDE SEQUENCE [LARGE SCALE GENOMIC DNA]</scope>
    <source>
        <strain evidence="4 5">Ve08.2h10</strain>
    </source>
</reference>
<name>A0A0D0DV48_9AGAM</name>
<dbReference type="PROSITE" id="PS50033">
    <property type="entry name" value="UBX"/>
    <property type="match status" value="1"/>
</dbReference>
<dbReference type="CDD" id="cd01770">
    <property type="entry name" value="UBX_UBXN2"/>
    <property type="match status" value="1"/>
</dbReference>
<dbReference type="Proteomes" id="UP000054538">
    <property type="component" value="Unassembled WGS sequence"/>
</dbReference>
<dbReference type="PANTHER" id="PTHR23333:SF20">
    <property type="entry name" value="NSFL1 COFACTOR P47"/>
    <property type="match status" value="1"/>
</dbReference>
<dbReference type="InterPro" id="IPR001012">
    <property type="entry name" value="UBX_dom"/>
</dbReference>
<evidence type="ECO:0000256" key="1">
    <source>
        <dbReference type="SAM" id="MobiDB-lite"/>
    </source>
</evidence>
<dbReference type="GO" id="GO:0005634">
    <property type="term" value="C:nucleus"/>
    <property type="evidence" value="ECO:0007669"/>
    <property type="project" value="TreeGrafter"/>
</dbReference>
<dbReference type="GO" id="GO:0000045">
    <property type="term" value="P:autophagosome assembly"/>
    <property type="evidence" value="ECO:0007669"/>
    <property type="project" value="TreeGrafter"/>
</dbReference>
<dbReference type="STRING" id="930991.A0A0D0DV48"/>
<feature type="region of interest" description="Disordered" evidence="1">
    <location>
        <begin position="1"/>
        <end position="118"/>
    </location>
</feature>
<dbReference type="InterPro" id="IPR012989">
    <property type="entry name" value="SEP_domain"/>
</dbReference>
<proteinExistence type="predicted"/>
<dbReference type="GO" id="GO:0061025">
    <property type="term" value="P:membrane fusion"/>
    <property type="evidence" value="ECO:0007669"/>
    <property type="project" value="TreeGrafter"/>
</dbReference>
<evidence type="ECO:0000259" key="2">
    <source>
        <dbReference type="PROSITE" id="PS50033"/>
    </source>
</evidence>
<dbReference type="AlphaFoldDB" id="A0A0D0DV48"/>
<dbReference type="Gene3D" id="3.10.20.90">
    <property type="entry name" value="Phosphatidylinositol 3-kinase Catalytic Subunit, Chain A, domain 1"/>
    <property type="match status" value="1"/>
</dbReference>
<evidence type="ECO:0008006" key="6">
    <source>
        <dbReference type="Google" id="ProtNLM"/>
    </source>
</evidence>
<dbReference type="PROSITE" id="PS51399">
    <property type="entry name" value="SEP"/>
    <property type="match status" value="1"/>
</dbReference>
<gene>
    <name evidence="4" type="ORF">PAXRUDRAFT_829151</name>
</gene>
<dbReference type="Gene3D" id="3.30.420.210">
    <property type="entry name" value="SEP domain"/>
    <property type="match status" value="1"/>
</dbReference>
<dbReference type="GO" id="GO:0005829">
    <property type="term" value="C:cytosol"/>
    <property type="evidence" value="ECO:0007669"/>
    <property type="project" value="TreeGrafter"/>
</dbReference>
<organism evidence="4 5">
    <name type="scientific">Paxillus rubicundulus Ve08.2h10</name>
    <dbReference type="NCBI Taxonomy" id="930991"/>
    <lineage>
        <taxon>Eukaryota</taxon>
        <taxon>Fungi</taxon>
        <taxon>Dikarya</taxon>
        <taxon>Basidiomycota</taxon>
        <taxon>Agaricomycotina</taxon>
        <taxon>Agaricomycetes</taxon>
        <taxon>Agaricomycetidae</taxon>
        <taxon>Boletales</taxon>
        <taxon>Paxilineae</taxon>
        <taxon>Paxillaceae</taxon>
        <taxon>Paxillus</taxon>
    </lineage>
</organism>